<feature type="compositionally biased region" description="Polar residues" evidence="1">
    <location>
        <begin position="456"/>
        <end position="465"/>
    </location>
</feature>
<evidence type="ECO:0000313" key="3">
    <source>
        <dbReference type="Proteomes" id="UP000011083"/>
    </source>
</evidence>
<feature type="compositionally biased region" description="Basic residues" evidence="1">
    <location>
        <begin position="355"/>
        <end position="369"/>
    </location>
</feature>
<keyword evidence="3" id="KW-1185">Reference proteome</keyword>
<feature type="compositionally biased region" description="Low complexity" evidence="1">
    <location>
        <begin position="182"/>
        <end position="198"/>
    </location>
</feature>
<dbReference type="RefSeq" id="XP_004344056.1">
    <property type="nucleotide sequence ID" value="XM_004344006.1"/>
</dbReference>
<feature type="region of interest" description="Disordered" evidence="1">
    <location>
        <begin position="439"/>
        <end position="494"/>
    </location>
</feature>
<feature type="compositionally biased region" description="Low complexity" evidence="1">
    <location>
        <begin position="439"/>
        <end position="455"/>
    </location>
</feature>
<dbReference type="OMA" id="SESMCEG"/>
<feature type="compositionally biased region" description="Basic residues" evidence="1">
    <location>
        <begin position="113"/>
        <end position="132"/>
    </location>
</feature>
<name>L8H7G6_ACACF</name>
<gene>
    <name evidence="2" type="ORF">ACA1_053970</name>
</gene>
<dbReference type="GeneID" id="14921521"/>
<dbReference type="EMBL" id="KB007909">
    <property type="protein sequence ID" value="ELR20653.1"/>
    <property type="molecule type" value="Genomic_DNA"/>
</dbReference>
<feature type="compositionally biased region" description="Low complexity" evidence="1">
    <location>
        <begin position="133"/>
        <end position="151"/>
    </location>
</feature>
<feature type="region of interest" description="Disordered" evidence="1">
    <location>
        <begin position="261"/>
        <end position="285"/>
    </location>
</feature>
<reference evidence="2 3" key="1">
    <citation type="journal article" date="2013" name="Genome Biol.">
        <title>Genome of Acanthamoeba castellanii highlights extensive lateral gene transfer and early evolution of tyrosine kinase signaling.</title>
        <authorList>
            <person name="Clarke M."/>
            <person name="Lohan A.J."/>
            <person name="Liu B."/>
            <person name="Lagkouvardos I."/>
            <person name="Roy S."/>
            <person name="Zafar N."/>
            <person name="Bertelli C."/>
            <person name="Schilde C."/>
            <person name="Kianianmomeni A."/>
            <person name="Burglin T.R."/>
            <person name="Frech C."/>
            <person name="Turcotte B."/>
            <person name="Kopec K.O."/>
            <person name="Synnott J.M."/>
            <person name="Choo C."/>
            <person name="Paponov I."/>
            <person name="Finkler A."/>
            <person name="Soon Heng Tan C."/>
            <person name="Hutchins A.P."/>
            <person name="Weinmeier T."/>
            <person name="Rattei T."/>
            <person name="Chu J.S."/>
            <person name="Gimenez G."/>
            <person name="Irimia M."/>
            <person name="Rigden D.J."/>
            <person name="Fitzpatrick D.A."/>
            <person name="Lorenzo-Morales J."/>
            <person name="Bateman A."/>
            <person name="Chiu C.H."/>
            <person name="Tang P."/>
            <person name="Hegemann P."/>
            <person name="Fromm H."/>
            <person name="Raoult D."/>
            <person name="Greub G."/>
            <person name="Miranda-Saavedra D."/>
            <person name="Chen N."/>
            <person name="Nash P."/>
            <person name="Ginger M.L."/>
            <person name="Horn M."/>
            <person name="Schaap P."/>
            <person name="Caler L."/>
            <person name="Loftus B."/>
        </authorList>
    </citation>
    <scope>NUCLEOTIDE SEQUENCE [LARGE SCALE GENOMIC DNA]</scope>
    <source>
        <strain evidence="2 3">Neff</strain>
    </source>
</reference>
<feature type="compositionally biased region" description="Basic and acidic residues" evidence="1">
    <location>
        <begin position="1"/>
        <end position="13"/>
    </location>
</feature>
<dbReference type="Proteomes" id="UP000011083">
    <property type="component" value="Unassembled WGS sequence"/>
</dbReference>
<feature type="compositionally biased region" description="Low complexity" evidence="1">
    <location>
        <begin position="407"/>
        <end position="420"/>
    </location>
</feature>
<evidence type="ECO:0000256" key="1">
    <source>
        <dbReference type="SAM" id="MobiDB-lite"/>
    </source>
</evidence>
<dbReference type="AlphaFoldDB" id="L8H7G6"/>
<feature type="region of interest" description="Disordered" evidence="1">
    <location>
        <begin position="82"/>
        <end position="234"/>
    </location>
</feature>
<organism evidence="2 3">
    <name type="scientific">Acanthamoeba castellanii (strain ATCC 30010 / Neff)</name>
    <dbReference type="NCBI Taxonomy" id="1257118"/>
    <lineage>
        <taxon>Eukaryota</taxon>
        <taxon>Amoebozoa</taxon>
        <taxon>Discosea</taxon>
        <taxon>Longamoebia</taxon>
        <taxon>Centramoebida</taxon>
        <taxon>Acanthamoebidae</taxon>
        <taxon>Acanthamoeba</taxon>
    </lineage>
</organism>
<feature type="compositionally biased region" description="Low complexity" evidence="1">
    <location>
        <begin position="477"/>
        <end position="491"/>
    </location>
</feature>
<dbReference type="KEGG" id="acan:ACA1_053970"/>
<proteinExistence type="predicted"/>
<dbReference type="VEuPathDB" id="AmoebaDB:ACA1_053970"/>
<sequence>MAQHVKLEEEGVVYHHHQQQPKQPPQYTGRRNSALAVARRASMADVLANNARRSGSLGDVLLNASNSAASSLQLYLHSLIQRNPSSSSSSSSDSHELTDHSDEHVASSTSTKKSSKRKRKEAKEAKRARKSKASSSSPDGDPASSSSSSSSSKKKRRGSSASIGSESMCEGLLLDGSPAAPPSVLSPSSYPSASSSPSTTAQPHLPPSHLHNANPNPHLQHGHHNLPHQQPPVSGVFTSFDECFDADLAILSTLSADEVELSPTPLSSSSPLPPTPIGAQTASVPAAAQPYRPAALLDHPQQQQQQLVYPQHQQQQHQHVMMGPPVQPALQAQVQMHVQQAASFSHGYPQQHHNQPYHHHQQQPYHHHQLYQQHPPPYGHHQQQAYPSPQPSPSLPEDWSGLSPLFPSQQEASASSSPWQPRSPALSMHEQVERLLCPSFPASPFSAQPPASPASTHHQQPQQQHAFLRPPDVVPRTSHPSVPSPSASTATDDGMLMIPAASPMSSFFDWADELLAFDPSKGPTTPTM</sequence>
<feature type="compositionally biased region" description="Basic and acidic residues" evidence="1">
    <location>
        <begin position="93"/>
        <end position="105"/>
    </location>
</feature>
<evidence type="ECO:0000313" key="2">
    <source>
        <dbReference type="EMBL" id="ELR20653.1"/>
    </source>
</evidence>
<feature type="region of interest" description="Disordered" evidence="1">
    <location>
        <begin position="332"/>
        <end position="427"/>
    </location>
</feature>
<protein>
    <submittedName>
        <fullName evidence="2">Uncharacterized protein</fullName>
    </submittedName>
</protein>
<feature type="region of interest" description="Disordered" evidence="1">
    <location>
        <begin position="301"/>
        <end position="320"/>
    </location>
</feature>
<feature type="compositionally biased region" description="Low complexity" evidence="1">
    <location>
        <begin position="261"/>
        <end position="270"/>
    </location>
</feature>
<feature type="compositionally biased region" description="Low complexity" evidence="1">
    <location>
        <begin position="332"/>
        <end position="354"/>
    </location>
</feature>
<feature type="region of interest" description="Disordered" evidence="1">
    <location>
        <begin position="1"/>
        <end position="35"/>
    </location>
</feature>
<accession>L8H7G6</accession>